<dbReference type="AlphaFoldDB" id="C4YJY3"/>
<evidence type="ECO:0000256" key="1">
    <source>
        <dbReference type="SAM" id="MobiDB-lite"/>
    </source>
</evidence>
<dbReference type="Proteomes" id="UP000001429">
    <property type="component" value="Chromosome 2"/>
</dbReference>
<sequence>MGLFDLLPFPRGGGVVDSTTTTIPTYDSTKDSINLQVKSLLYLFKRLKIYQLAPFLNRDNNYELKYIGNTTIDNTNPIHIKLDKIYNLERFLQILIYEDEYKILVDFTKNKFRSLCFMTEYPYGKVLVSMATDSFPQFIDEDEDGDSFENFKFILFPLKNVTIEQMGRLLTKSDIYIEHKNVSTSKRYMIAIESINEVLGFDGNKSDITIFDITITQKNQIIRQYLIKLAIQVQLTRIYQEYIKQHPIVITGDSFVTPPSSPTKKQSISSISPTKKIPTLKKSMSNLTLNGNTSGVNYNKAPSVPSVPSSPTRLRPQKSMSKLNSKPSISKMKLEELYNPVASPRGKIHQEVKPSSIRSNSSNPINGVGSEDFDNDIDIDIDNKENFRWDVYNKCKLAILEKLKVEKLRIDQKIVV</sequence>
<dbReference type="HOGENOM" id="CLU_725627_0_0_1"/>
<organism evidence="2 3">
    <name type="scientific">Candida albicans (strain WO-1)</name>
    <name type="common">Yeast</name>
    <dbReference type="NCBI Taxonomy" id="294748"/>
    <lineage>
        <taxon>Eukaryota</taxon>
        <taxon>Fungi</taxon>
        <taxon>Dikarya</taxon>
        <taxon>Ascomycota</taxon>
        <taxon>Saccharomycotina</taxon>
        <taxon>Pichiomycetes</taxon>
        <taxon>Debaryomycetaceae</taxon>
        <taxon>Candida/Lodderomyces clade</taxon>
        <taxon>Candida</taxon>
    </lineage>
</organism>
<feature type="region of interest" description="Disordered" evidence="1">
    <location>
        <begin position="291"/>
        <end position="326"/>
    </location>
</feature>
<dbReference type="Pfam" id="PF17235">
    <property type="entry name" value="STD1"/>
    <property type="match status" value="1"/>
</dbReference>
<keyword evidence="3" id="KW-1185">Reference proteome</keyword>
<gene>
    <name evidence="2" type="ORF">CAWG_05775</name>
</gene>
<feature type="compositionally biased region" description="Low complexity" evidence="1">
    <location>
        <begin position="302"/>
        <end position="311"/>
    </location>
</feature>
<protein>
    <submittedName>
        <fullName evidence="2">Uncharacterized protein</fullName>
    </submittedName>
</protein>
<name>C4YJY3_CANAW</name>
<dbReference type="PaxDb" id="5476-C4YJY3"/>
<feature type="compositionally biased region" description="Low complexity" evidence="1">
    <location>
        <begin position="354"/>
        <end position="366"/>
    </location>
</feature>
<reference evidence="2 3" key="1">
    <citation type="journal article" date="2009" name="Nature">
        <title>Evolution of pathogenicity and sexual reproduction in eight Candida genomes.</title>
        <authorList>
            <person name="Butler G."/>
            <person name="Rasmussen M.D."/>
            <person name="Lin M.F."/>
            <person name="Santos M.A."/>
            <person name="Sakthikumar S."/>
            <person name="Munro C.A."/>
            <person name="Rheinbay E."/>
            <person name="Grabherr M."/>
            <person name="Forche A."/>
            <person name="Reedy J.L."/>
            <person name="Agrafioti I."/>
            <person name="Arnaud M.B."/>
            <person name="Bates S."/>
            <person name="Brown A.J."/>
            <person name="Brunke S."/>
            <person name="Costanzo M.C."/>
            <person name="Fitzpatrick D.A."/>
            <person name="de Groot P.W."/>
            <person name="Harris D."/>
            <person name="Hoyer L.L."/>
            <person name="Hube B."/>
            <person name="Klis F.M."/>
            <person name="Kodira C."/>
            <person name="Lennard N."/>
            <person name="Logue M.E."/>
            <person name="Martin R."/>
            <person name="Neiman A.M."/>
            <person name="Nikolaou E."/>
            <person name="Quail M.A."/>
            <person name="Quinn J."/>
            <person name="Santos M.C."/>
            <person name="Schmitzberger F.F."/>
            <person name="Sherlock G."/>
            <person name="Shah P."/>
            <person name="Silverstein K.A."/>
            <person name="Skrzypek M.S."/>
            <person name="Soll D."/>
            <person name="Staggs R."/>
            <person name="Stansfield I."/>
            <person name="Stumpf M.P."/>
            <person name="Sudbery P.E."/>
            <person name="Srikantha T."/>
            <person name="Zeng Q."/>
            <person name="Berman J."/>
            <person name="Berriman M."/>
            <person name="Heitman J."/>
            <person name="Gow N.A."/>
            <person name="Lorenz M.C."/>
            <person name="Birren B.W."/>
            <person name="Kellis M."/>
            <person name="Cuomo C.A."/>
        </authorList>
    </citation>
    <scope>NUCLEOTIDE SEQUENCE [LARGE SCALE GENOMIC DNA]</scope>
    <source>
        <strain evidence="2 3">WO-1</strain>
    </source>
</reference>
<dbReference type="OMA" id="KFRSFCI"/>
<feature type="region of interest" description="Disordered" evidence="1">
    <location>
        <begin position="348"/>
        <end position="373"/>
    </location>
</feature>
<evidence type="ECO:0000313" key="3">
    <source>
        <dbReference type="Proteomes" id="UP000001429"/>
    </source>
</evidence>
<dbReference type="EMBL" id="CH672354">
    <property type="protein sequence ID" value="EEQ47212.1"/>
    <property type="molecule type" value="Genomic_DNA"/>
</dbReference>
<dbReference type="OrthoDB" id="4088889at2759"/>
<dbReference type="InterPro" id="IPR035189">
    <property type="entry name" value="Std1/Mth1"/>
</dbReference>
<proteinExistence type="predicted"/>
<dbReference type="VEuPathDB" id="FungiDB:CAWG_05775"/>
<accession>C4YJY3</accession>
<evidence type="ECO:0000313" key="2">
    <source>
        <dbReference type="EMBL" id="EEQ47212.1"/>
    </source>
</evidence>